<feature type="chain" id="PRO_5043910475" evidence="1">
    <location>
        <begin position="30"/>
        <end position="91"/>
    </location>
</feature>
<evidence type="ECO:0000313" key="2">
    <source>
        <dbReference type="EMBL" id="GMT33751.1"/>
    </source>
</evidence>
<sequence>SGGFSIGDDMKALVLLFFIFALFLGKSSAENKKTAAIDKRFRLTDFARLKRVLRRSLPLVHQYALPRPPIIAVSAEDHSGSSDVRTSSSQE</sequence>
<organism evidence="2 3">
    <name type="scientific">Pristionchus fissidentatus</name>
    <dbReference type="NCBI Taxonomy" id="1538716"/>
    <lineage>
        <taxon>Eukaryota</taxon>
        <taxon>Metazoa</taxon>
        <taxon>Ecdysozoa</taxon>
        <taxon>Nematoda</taxon>
        <taxon>Chromadorea</taxon>
        <taxon>Rhabditida</taxon>
        <taxon>Rhabditina</taxon>
        <taxon>Diplogasteromorpha</taxon>
        <taxon>Diplogasteroidea</taxon>
        <taxon>Neodiplogasteridae</taxon>
        <taxon>Pristionchus</taxon>
    </lineage>
</organism>
<dbReference type="EMBL" id="BTSY01000006">
    <property type="protein sequence ID" value="GMT33751.1"/>
    <property type="molecule type" value="Genomic_DNA"/>
</dbReference>
<reference evidence="2" key="1">
    <citation type="submission" date="2023-10" db="EMBL/GenBank/DDBJ databases">
        <title>Genome assembly of Pristionchus species.</title>
        <authorList>
            <person name="Yoshida K."/>
            <person name="Sommer R.J."/>
        </authorList>
    </citation>
    <scope>NUCLEOTIDE SEQUENCE</scope>
    <source>
        <strain evidence="2">RS5133</strain>
    </source>
</reference>
<keyword evidence="1" id="KW-0732">Signal</keyword>
<keyword evidence="3" id="KW-1185">Reference proteome</keyword>
<protein>
    <submittedName>
        <fullName evidence="2">Uncharacterized protein</fullName>
    </submittedName>
</protein>
<dbReference type="AlphaFoldDB" id="A0AAV5WN88"/>
<gene>
    <name evidence="2" type="ORF">PFISCL1PPCAC_25048</name>
</gene>
<accession>A0AAV5WN88</accession>
<name>A0AAV5WN88_9BILA</name>
<evidence type="ECO:0000313" key="3">
    <source>
        <dbReference type="Proteomes" id="UP001432322"/>
    </source>
</evidence>
<evidence type="ECO:0000256" key="1">
    <source>
        <dbReference type="SAM" id="SignalP"/>
    </source>
</evidence>
<feature type="non-terminal residue" evidence="2">
    <location>
        <position position="91"/>
    </location>
</feature>
<dbReference type="Proteomes" id="UP001432322">
    <property type="component" value="Unassembled WGS sequence"/>
</dbReference>
<proteinExistence type="predicted"/>
<feature type="non-terminal residue" evidence="2">
    <location>
        <position position="1"/>
    </location>
</feature>
<comment type="caution">
    <text evidence="2">The sequence shown here is derived from an EMBL/GenBank/DDBJ whole genome shotgun (WGS) entry which is preliminary data.</text>
</comment>
<feature type="signal peptide" evidence="1">
    <location>
        <begin position="1"/>
        <end position="29"/>
    </location>
</feature>